<gene>
    <name evidence="2" type="ORF">ALECFALPRED_007134</name>
</gene>
<proteinExistence type="predicted"/>
<evidence type="ECO:0000256" key="1">
    <source>
        <dbReference type="SAM" id="MobiDB-lite"/>
    </source>
</evidence>
<evidence type="ECO:0000313" key="3">
    <source>
        <dbReference type="Proteomes" id="UP000664203"/>
    </source>
</evidence>
<sequence>MTKTPFLHHRKPTIQYQQFESSICSKRFPTVRHQRRLKTPTKPRKELYREASREVKANSGTPYSISQPELDTRRAFSHGNSGPFATQTRATQEIVSHNLPNRTPPSAEHAAIQRLRSAVQEPEFWSPYIIIKAFHDLDTVFFNGRLRNNLTFGWRPPSAFTSVIQASRFCFGATKGTGGVGQVSIMLHACSLLYWDVLKDRWMFMWATALHEMCHAYEGVRAERRAWKMGISGTFGPKMEAEHEWGRSGCLGLWAIVPAEEDGTAWVLSGGLKGVRKEGMDGGGRGRKAGAMIDGSVLIFLSEKGVSLESVRRA</sequence>
<organism evidence="2 3">
    <name type="scientific">Alectoria fallacina</name>
    <dbReference type="NCBI Taxonomy" id="1903189"/>
    <lineage>
        <taxon>Eukaryota</taxon>
        <taxon>Fungi</taxon>
        <taxon>Dikarya</taxon>
        <taxon>Ascomycota</taxon>
        <taxon>Pezizomycotina</taxon>
        <taxon>Lecanoromycetes</taxon>
        <taxon>OSLEUM clade</taxon>
        <taxon>Lecanoromycetidae</taxon>
        <taxon>Lecanorales</taxon>
        <taxon>Lecanorineae</taxon>
        <taxon>Parmeliaceae</taxon>
        <taxon>Alectoria</taxon>
    </lineage>
</organism>
<dbReference type="OrthoDB" id="5236983at2759"/>
<comment type="caution">
    <text evidence="2">The sequence shown here is derived from an EMBL/GenBank/DDBJ whole genome shotgun (WGS) entry which is preliminary data.</text>
</comment>
<feature type="region of interest" description="Disordered" evidence="1">
    <location>
        <begin position="44"/>
        <end position="67"/>
    </location>
</feature>
<keyword evidence="3" id="KW-1185">Reference proteome</keyword>
<feature type="compositionally biased region" description="Polar residues" evidence="1">
    <location>
        <begin position="58"/>
        <end position="67"/>
    </location>
</feature>
<name>A0A8H3GC42_9LECA</name>
<evidence type="ECO:0008006" key="4">
    <source>
        <dbReference type="Google" id="ProtNLM"/>
    </source>
</evidence>
<evidence type="ECO:0000313" key="2">
    <source>
        <dbReference type="EMBL" id="CAF9937191.1"/>
    </source>
</evidence>
<feature type="compositionally biased region" description="Basic and acidic residues" evidence="1">
    <location>
        <begin position="44"/>
        <end position="56"/>
    </location>
</feature>
<protein>
    <recommendedName>
        <fullName evidence="4">SprT-like domain-containing protein</fullName>
    </recommendedName>
</protein>
<dbReference type="EMBL" id="CAJPDR010000463">
    <property type="protein sequence ID" value="CAF9937191.1"/>
    <property type="molecule type" value="Genomic_DNA"/>
</dbReference>
<reference evidence="2" key="1">
    <citation type="submission" date="2021-03" db="EMBL/GenBank/DDBJ databases">
        <authorList>
            <person name="Tagirdzhanova G."/>
        </authorList>
    </citation>
    <scope>NUCLEOTIDE SEQUENCE</scope>
</reference>
<dbReference type="Proteomes" id="UP000664203">
    <property type="component" value="Unassembled WGS sequence"/>
</dbReference>
<dbReference type="AlphaFoldDB" id="A0A8H3GC42"/>
<accession>A0A8H3GC42</accession>